<feature type="transmembrane region" description="Helical" evidence="1">
    <location>
        <begin position="58"/>
        <end position="82"/>
    </location>
</feature>
<feature type="transmembrane region" description="Helical" evidence="1">
    <location>
        <begin position="12"/>
        <end position="31"/>
    </location>
</feature>
<evidence type="ECO:0000313" key="2">
    <source>
        <dbReference type="EMBL" id="MFC4651754.1"/>
    </source>
</evidence>
<dbReference type="Proteomes" id="UP001595987">
    <property type="component" value="Unassembled WGS sequence"/>
</dbReference>
<gene>
    <name evidence="2" type="ORF">ACFO26_02400</name>
</gene>
<keyword evidence="1" id="KW-0472">Membrane</keyword>
<dbReference type="EMBL" id="JBHSGD010000003">
    <property type="protein sequence ID" value="MFC4651754.1"/>
    <property type="molecule type" value="Genomic_DNA"/>
</dbReference>
<feature type="transmembrane region" description="Helical" evidence="1">
    <location>
        <begin position="94"/>
        <end position="112"/>
    </location>
</feature>
<sequence length="147" mass="17170">MDTKMQRSKMLILIGNIINLVYIVLSLTLFYQKTLYPFSMLLKDKNPTVSFISYKHEVIVYVIFLTLVAAVQYIIIPVLEWVAFFKVGTIKEKGWKKFIFIMGILTLIIGLFRFQNILVFILNIVVGVLFILSFYVKNDSKEKMKTK</sequence>
<keyword evidence="1" id="KW-1133">Transmembrane helix</keyword>
<accession>A0ABV9JEG3</accession>
<keyword evidence="3" id="KW-1185">Reference proteome</keyword>
<name>A0ABV9JEG3_9LACT</name>
<evidence type="ECO:0000256" key="1">
    <source>
        <dbReference type="SAM" id="Phobius"/>
    </source>
</evidence>
<keyword evidence="1" id="KW-0812">Transmembrane</keyword>
<reference evidence="3" key="1">
    <citation type="journal article" date="2019" name="Int. J. Syst. Evol. Microbiol.">
        <title>The Global Catalogue of Microorganisms (GCM) 10K type strain sequencing project: providing services to taxonomists for standard genome sequencing and annotation.</title>
        <authorList>
            <consortium name="The Broad Institute Genomics Platform"/>
            <consortium name="The Broad Institute Genome Sequencing Center for Infectious Disease"/>
            <person name="Wu L."/>
            <person name="Ma J."/>
        </authorList>
    </citation>
    <scope>NUCLEOTIDE SEQUENCE [LARGE SCALE GENOMIC DNA]</scope>
    <source>
        <strain evidence="3">CCUG 63287</strain>
    </source>
</reference>
<feature type="transmembrane region" description="Helical" evidence="1">
    <location>
        <begin position="118"/>
        <end position="136"/>
    </location>
</feature>
<protein>
    <submittedName>
        <fullName evidence="2">Uncharacterized protein</fullName>
    </submittedName>
</protein>
<dbReference type="RefSeq" id="WP_213536917.1">
    <property type="nucleotide sequence ID" value="NZ_BOVQ01000011.1"/>
</dbReference>
<organism evidence="2 3">
    <name type="scientific">Lactococcus nasutitermitis</name>
    <dbReference type="NCBI Taxonomy" id="1652957"/>
    <lineage>
        <taxon>Bacteria</taxon>
        <taxon>Bacillati</taxon>
        <taxon>Bacillota</taxon>
        <taxon>Bacilli</taxon>
        <taxon>Lactobacillales</taxon>
        <taxon>Streptococcaceae</taxon>
        <taxon>Lactococcus</taxon>
    </lineage>
</organism>
<proteinExistence type="predicted"/>
<comment type="caution">
    <text evidence="2">The sequence shown here is derived from an EMBL/GenBank/DDBJ whole genome shotgun (WGS) entry which is preliminary data.</text>
</comment>
<evidence type="ECO:0000313" key="3">
    <source>
        <dbReference type="Proteomes" id="UP001595987"/>
    </source>
</evidence>